<dbReference type="Proteomes" id="UP000000466">
    <property type="component" value="Chromosome"/>
</dbReference>
<dbReference type="eggNOG" id="COG1985">
    <property type="taxonomic scope" value="Bacteria"/>
</dbReference>
<feature type="binding site" evidence="14">
    <location>
        <position position="179"/>
    </location>
    <ligand>
        <name>substrate</name>
    </ligand>
</feature>
<dbReference type="GO" id="GO:0050661">
    <property type="term" value="F:NADP binding"/>
    <property type="evidence" value="ECO:0007669"/>
    <property type="project" value="InterPro"/>
</dbReference>
<dbReference type="GO" id="GO:0008270">
    <property type="term" value="F:zinc ion binding"/>
    <property type="evidence" value="ECO:0007669"/>
    <property type="project" value="InterPro"/>
</dbReference>
<keyword evidence="7 12" id="KW-0479">Metal-binding</keyword>
<proteinExistence type="inferred from homology"/>
<dbReference type="AlphaFoldDB" id="K4KZ32"/>
<dbReference type="Pfam" id="PF00383">
    <property type="entry name" value="dCMP_cyt_deam_1"/>
    <property type="match status" value="1"/>
</dbReference>
<dbReference type="PANTHER" id="PTHR38011">
    <property type="entry name" value="DIHYDROFOLATE REDUCTASE FAMILY PROTEIN (AFU_ORTHOLOGUE AFUA_8G06820)"/>
    <property type="match status" value="1"/>
</dbReference>
<feature type="binding site" evidence="15">
    <location>
        <position position="70"/>
    </location>
    <ligand>
        <name>Zn(2+)</name>
        <dbReference type="ChEBI" id="CHEBI:29105"/>
        <note>catalytic</note>
    </ligand>
</feature>
<keyword evidence="6 12" id="KW-0686">Riboflavin biosynthesis</keyword>
<evidence type="ECO:0000256" key="5">
    <source>
        <dbReference type="ARBA" id="ARBA00007417"/>
    </source>
</evidence>
<dbReference type="Gene3D" id="3.40.140.10">
    <property type="entry name" value="Cytidine Deaminase, domain 2"/>
    <property type="match status" value="1"/>
</dbReference>
<dbReference type="CDD" id="cd01284">
    <property type="entry name" value="Riboflavin_deaminase-reductase"/>
    <property type="match status" value="1"/>
</dbReference>
<evidence type="ECO:0000256" key="14">
    <source>
        <dbReference type="PIRSR" id="PIRSR006769-2"/>
    </source>
</evidence>
<feature type="binding site" evidence="14">
    <location>
        <position position="163"/>
    </location>
    <ligand>
        <name>substrate</name>
    </ligand>
</feature>
<dbReference type="EMBL" id="CP003746">
    <property type="protein sequence ID" value="AFU99157.1"/>
    <property type="molecule type" value="Genomic_DNA"/>
</dbReference>
<keyword evidence="10 12" id="KW-0560">Oxidoreductase</keyword>
<dbReference type="PANTHER" id="PTHR38011:SF7">
    <property type="entry name" value="2,5-DIAMINO-6-RIBOSYLAMINO-4(3H)-PYRIMIDINONE 5'-PHOSPHATE REDUCTASE"/>
    <property type="match status" value="1"/>
</dbReference>
<feature type="binding site" evidence="14">
    <location>
        <position position="202"/>
    </location>
    <ligand>
        <name>substrate</name>
    </ligand>
</feature>
<evidence type="ECO:0000256" key="8">
    <source>
        <dbReference type="ARBA" id="ARBA00022833"/>
    </source>
</evidence>
<dbReference type="eggNOG" id="COG0117">
    <property type="taxonomic scope" value="Bacteria"/>
</dbReference>
<dbReference type="KEGG" id="saga:M5M_09870"/>
<evidence type="ECO:0000313" key="18">
    <source>
        <dbReference type="Proteomes" id="UP000000466"/>
    </source>
</evidence>
<feature type="binding site" evidence="14">
    <location>
        <position position="149"/>
    </location>
    <ligand>
        <name>NADP(+)</name>
        <dbReference type="ChEBI" id="CHEBI:58349"/>
    </ligand>
</feature>
<dbReference type="InterPro" id="IPR002125">
    <property type="entry name" value="CMP_dCMP_dom"/>
</dbReference>
<feature type="binding site" evidence="14">
    <location>
        <position position="195"/>
    </location>
    <ligand>
        <name>NADP(+)</name>
        <dbReference type="ChEBI" id="CHEBI:58349"/>
    </ligand>
</feature>
<dbReference type="STRING" id="1117647.M5M_09870"/>
<evidence type="ECO:0000256" key="3">
    <source>
        <dbReference type="ARBA" id="ARBA00004910"/>
    </source>
</evidence>
<feature type="binding site" evidence="14">
    <location>
        <position position="295"/>
    </location>
    <ligand>
        <name>substrate</name>
    </ligand>
</feature>
<comment type="catalytic activity">
    <reaction evidence="12">
        <text>5-amino-6-(5-phospho-D-ribitylamino)uracil + NADP(+) = 5-amino-6-(5-phospho-D-ribosylamino)uracil + NADPH + H(+)</text>
        <dbReference type="Rhea" id="RHEA:17845"/>
        <dbReference type="ChEBI" id="CHEBI:15378"/>
        <dbReference type="ChEBI" id="CHEBI:57783"/>
        <dbReference type="ChEBI" id="CHEBI:58349"/>
        <dbReference type="ChEBI" id="CHEBI:58421"/>
        <dbReference type="ChEBI" id="CHEBI:58453"/>
        <dbReference type="EC" id="1.1.1.193"/>
    </reaction>
</comment>
<comment type="pathway">
    <text evidence="2 12">Cofactor biosynthesis; riboflavin biosynthesis; 5-amino-6-(D-ribitylamino)uracil from GTP: step 2/4.</text>
</comment>
<evidence type="ECO:0000256" key="4">
    <source>
        <dbReference type="ARBA" id="ARBA00005259"/>
    </source>
</evidence>
<evidence type="ECO:0000256" key="12">
    <source>
        <dbReference type="PIRNR" id="PIRNR006769"/>
    </source>
</evidence>
<dbReference type="InterPro" id="IPR011549">
    <property type="entry name" value="RibD_C"/>
</dbReference>
<keyword evidence="9 12" id="KW-0521">NADP</keyword>
<evidence type="ECO:0000256" key="10">
    <source>
        <dbReference type="ARBA" id="ARBA00023002"/>
    </source>
</evidence>
<dbReference type="PROSITE" id="PS00903">
    <property type="entry name" value="CYT_DCMP_DEAMINASES_1"/>
    <property type="match status" value="1"/>
</dbReference>
<name>K4KZ32_SIMAS</name>
<dbReference type="SUPFAM" id="SSF53597">
    <property type="entry name" value="Dihydrofolate reductase-like"/>
    <property type="match status" value="1"/>
</dbReference>
<evidence type="ECO:0000256" key="1">
    <source>
        <dbReference type="ARBA" id="ARBA00002151"/>
    </source>
</evidence>
<sequence>MARALQLAEQGIYSTRPNPRVGCVLVNEAGAIVAEGWHQRAGQGHAEVNALAALGGSAKGLIAYVTLEPCNHTGRTGPCSQALIDAGIRRVVFGMQDPNPRVAGSGLARLRDAGVEVQGPVLEAGCRALNPGFIKRMEQGLPWVRVKLGMSLDGRTAMASGESQWITGPAARADVQKLRARSCAIVTGIDTVLHDDAALTLRAGELQLPEPQCSLALANPPVRVLLDRRSRLPAGSRLLSAGGPVLLVQGEPETYADAAVPYSHLSLPEAQSDGGDLRALLEALAARECNEVLVEAGSRLAGSFMAAGLVDELVLYMAPTLLGSSARPLLQLPLEQMAEQRKLAITDMRAIGGDWRITAHPVGD</sequence>
<dbReference type="NCBIfam" id="TIGR00326">
    <property type="entry name" value="eubact_ribD"/>
    <property type="match status" value="1"/>
</dbReference>
<dbReference type="Gene3D" id="3.40.430.10">
    <property type="entry name" value="Dihydrofolate Reductase, subunit A"/>
    <property type="match status" value="1"/>
</dbReference>
<evidence type="ECO:0000259" key="16">
    <source>
        <dbReference type="PROSITE" id="PS51747"/>
    </source>
</evidence>
<keyword evidence="11" id="KW-0511">Multifunctional enzyme</keyword>
<dbReference type="InterPro" id="IPR016193">
    <property type="entry name" value="Cytidine_deaminase-like"/>
</dbReference>
<keyword evidence="12" id="KW-0378">Hydrolase</keyword>
<feature type="binding site" evidence="14">
    <location>
        <begin position="297"/>
        <end position="303"/>
    </location>
    <ligand>
        <name>NADP(+)</name>
        <dbReference type="ChEBI" id="CHEBI:58349"/>
    </ligand>
</feature>
<dbReference type="HOGENOM" id="CLU_036590_1_0_6"/>
<dbReference type="UniPathway" id="UPA00275">
    <property type="reaction ID" value="UER00401"/>
</dbReference>
<feature type="binding site" evidence="15">
    <location>
        <position position="45"/>
    </location>
    <ligand>
        <name>Zn(2+)</name>
        <dbReference type="ChEBI" id="CHEBI:29105"/>
        <note>catalytic</note>
    </ligand>
</feature>
<dbReference type="SUPFAM" id="SSF53927">
    <property type="entry name" value="Cytidine deaminase-like"/>
    <property type="match status" value="1"/>
</dbReference>
<feature type="binding site" evidence="15">
    <location>
        <position position="79"/>
    </location>
    <ligand>
        <name>Zn(2+)</name>
        <dbReference type="ChEBI" id="CHEBI:29105"/>
        <note>catalytic</note>
    </ligand>
</feature>
<gene>
    <name evidence="17" type="ordered locus">M5M_09870</name>
</gene>
<evidence type="ECO:0000256" key="6">
    <source>
        <dbReference type="ARBA" id="ARBA00022619"/>
    </source>
</evidence>
<keyword evidence="8 12" id="KW-0862">Zinc</keyword>
<dbReference type="NCBIfam" id="TIGR00227">
    <property type="entry name" value="ribD_Cterm"/>
    <property type="match status" value="1"/>
</dbReference>
<dbReference type="EC" id="3.5.4.26" evidence="12"/>
<dbReference type="InterPro" id="IPR050765">
    <property type="entry name" value="Riboflavin_Biosynth_HTPR"/>
</dbReference>
<evidence type="ECO:0000313" key="17">
    <source>
        <dbReference type="EMBL" id="AFU99157.1"/>
    </source>
</evidence>
<dbReference type="EC" id="1.1.1.193" evidence="12"/>
<keyword evidence="18" id="KW-1185">Reference proteome</keyword>
<feature type="binding site" evidence="14">
    <location>
        <position position="165"/>
    </location>
    <ligand>
        <name>NADP(+)</name>
        <dbReference type="ChEBI" id="CHEBI:58349"/>
    </ligand>
</feature>
<feature type="binding site" evidence="14">
    <location>
        <position position="191"/>
    </location>
    <ligand>
        <name>NADP(+)</name>
        <dbReference type="ChEBI" id="CHEBI:58349"/>
    </ligand>
</feature>
<comment type="catalytic activity">
    <reaction evidence="12">
        <text>2,5-diamino-6-hydroxy-4-(5-phosphoribosylamino)-pyrimidine + H2O + H(+) = 5-amino-6-(5-phospho-D-ribosylamino)uracil + NH4(+)</text>
        <dbReference type="Rhea" id="RHEA:21868"/>
        <dbReference type="ChEBI" id="CHEBI:15377"/>
        <dbReference type="ChEBI" id="CHEBI:15378"/>
        <dbReference type="ChEBI" id="CHEBI:28938"/>
        <dbReference type="ChEBI" id="CHEBI:58453"/>
        <dbReference type="ChEBI" id="CHEBI:58614"/>
        <dbReference type="EC" id="3.5.4.26"/>
    </reaction>
</comment>
<evidence type="ECO:0000256" key="11">
    <source>
        <dbReference type="ARBA" id="ARBA00023268"/>
    </source>
</evidence>
<evidence type="ECO:0000256" key="9">
    <source>
        <dbReference type="ARBA" id="ARBA00022857"/>
    </source>
</evidence>
<feature type="domain" description="CMP/dCMP-type deaminase" evidence="16">
    <location>
        <begin position="1"/>
        <end position="118"/>
    </location>
</feature>
<comment type="similarity">
    <text evidence="4 12">In the N-terminal section; belongs to the cytidine and deoxycytidylate deaminase family.</text>
</comment>
<dbReference type="InterPro" id="IPR024072">
    <property type="entry name" value="DHFR-like_dom_sf"/>
</dbReference>
<organism evidence="17 18">
    <name type="scientific">Simiduia agarivorans (strain DSM 21679 / JCM 13881 / BCRC 17597 / SA1)</name>
    <dbReference type="NCBI Taxonomy" id="1117647"/>
    <lineage>
        <taxon>Bacteria</taxon>
        <taxon>Pseudomonadati</taxon>
        <taxon>Pseudomonadota</taxon>
        <taxon>Gammaproteobacteria</taxon>
        <taxon>Cellvibrionales</taxon>
        <taxon>Cellvibrionaceae</taxon>
        <taxon>Simiduia</taxon>
    </lineage>
</organism>
<protein>
    <recommendedName>
        <fullName evidence="12">Riboflavin biosynthesis protein RibD</fullName>
    </recommendedName>
    <domain>
        <recommendedName>
            <fullName evidence="12">Diaminohydroxyphosphoribosylaminopyrimidine deaminase</fullName>
            <shortName evidence="12">DRAP deaminase</shortName>
            <ecNumber evidence="12">3.5.4.26</ecNumber>
        </recommendedName>
        <alternativeName>
            <fullName evidence="12">Riboflavin-specific deaminase</fullName>
        </alternativeName>
    </domain>
    <domain>
        <recommendedName>
            <fullName evidence="12">5-amino-6-(5-phosphoribosylamino)uracil reductase</fullName>
            <ecNumber evidence="12">1.1.1.193</ecNumber>
        </recommendedName>
        <alternativeName>
            <fullName evidence="12">HTP reductase</fullName>
        </alternativeName>
    </domain>
</protein>
<dbReference type="OrthoDB" id="9800865at2"/>
<dbReference type="GO" id="GO:0009231">
    <property type="term" value="P:riboflavin biosynthetic process"/>
    <property type="evidence" value="ECO:0007669"/>
    <property type="project" value="UniProtKB-UniPathway"/>
</dbReference>
<feature type="active site" description="Proton donor" evidence="13">
    <location>
        <position position="47"/>
    </location>
</feature>
<dbReference type="GO" id="GO:0008835">
    <property type="term" value="F:diaminohydroxyphosphoribosylaminopyrimidine deaminase activity"/>
    <property type="evidence" value="ECO:0007669"/>
    <property type="project" value="UniProtKB-EC"/>
</dbReference>
<dbReference type="InterPro" id="IPR016192">
    <property type="entry name" value="APOBEC/CMP_deaminase_Zn-bd"/>
</dbReference>
<comment type="function">
    <text evidence="1 12">Converts 2,5-diamino-6-(ribosylamino)-4(3h)-pyrimidinone 5'-phosphate into 5-amino-6-(ribosylamino)-2,4(1h,3h)-pyrimidinedione 5'-phosphate.</text>
</comment>
<dbReference type="PIRSF" id="PIRSF006769">
    <property type="entry name" value="RibD"/>
    <property type="match status" value="1"/>
</dbReference>
<evidence type="ECO:0000256" key="15">
    <source>
        <dbReference type="PIRSR" id="PIRSR006769-3"/>
    </source>
</evidence>
<reference evidence="17 18" key="1">
    <citation type="journal article" date="2013" name="Genome Announc.">
        <title>Complete genome sequence of Simiduia agarivorans SA1(T), a marine bacterium able to degrade a variety of polysaccharides.</title>
        <authorList>
            <person name="Lin S.Y."/>
            <person name="Shieh W.Y."/>
            <person name="Chen J.S."/>
            <person name="Tang S.L."/>
        </authorList>
    </citation>
    <scope>NUCLEOTIDE SEQUENCE [LARGE SCALE GENOMIC DNA]</scope>
    <source>
        <strain evidence="18">DSM 21679 / JCM 13881 / BCRC 17597 / SA1</strain>
    </source>
</reference>
<comment type="cofactor">
    <cofactor evidence="12 15">
        <name>Zn(2+)</name>
        <dbReference type="ChEBI" id="CHEBI:29105"/>
    </cofactor>
    <text evidence="12 15">Binds 1 zinc ion.</text>
</comment>
<dbReference type="InterPro" id="IPR004794">
    <property type="entry name" value="Eubact_RibD"/>
</dbReference>
<comment type="similarity">
    <text evidence="5 12">In the C-terminal section; belongs to the HTP reductase family.</text>
</comment>
<comment type="pathway">
    <text evidence="3 12">Cofactor biosynthesis; riboflavin biosynthesis; 5-amino-6-(D-ribitylamino)uracil from GTP: step 3/4.</text>
</comment>
<accession>K4KZ32</accession>
<evidence type="ECO:0000256" key="13">
    <source>
        <dbReference type="PIRSR" id="PIRSR006769-1"/>
    </source>
</evidence>
<dbReference type="PROSITE" id="PS51747">
    <property type="entry name" value="CYT_DCMP_DEAMINASES_2"/>
    <property type="match status" value="1"/>
</dbReference>
<evidence type="ECO:0000256" key="7">
    <source>
        <dbReference type="ARBA" id="ARBA00022723"/>
    </source>
</evidence>
<evidence type="ECO:0000256" key="2">
    <source>
        <dbReference type="ARBA" id="ARBA00004882"/>
    </source>
</evidence>
<dbReference type="Pfam" id="PF01872">
    <property type="entry name" value="RibD_C"/>
    <property type="match status" value="1"/>
</dbReference>
<feature type="binding site" evidence="14">
    <location>
        <position position="199"/>
    </location>
    <ligand>
        <name>NADP(+)</name>
        <dbReference type="ChEBI" id="CHEBI:58349"/>
    </ligand>
</feature>
<dbReference type="GO" id="GO:0008703">
    <property type="term" value="F:5-amino-6-(5-phosphoribosylamino)uracil reductase activity"/>
    <property type="evidence" value="ECO:0007669"/>
    <property type="project" value="UniProtKB-EC"/>
</dbReference>
<dbReference type="InterPro" id="IPR002734">
    <property type="entry name" value="RibDG_C"/>
</dbReference>